<dbReference type="InterPro" id="IPR001952">
    <property type="entry name" value="Alkaline_phosphatase"/>
</dbReference>
<comment type="caution">
    <text evidence="3">The sequence shown here is derived from an EMBL/GenBank/DDBJ whole genome shotgun (WGS) entry which is preliminary data.</text>
</comment>
<keyword evidence="4" id="KW-1185">Reference proteome</keyword>
<dbReference type="GO" id="GO:0004035">
    <property type="term" value="F:alkaline phosphatase activity"/>
    <property type="evidence" value="ECO:0007669"/>
    <property type="project" value="TreeGrafter"/>
</dbReference>
<keyword evidence="2" id="KW-0862">Zinc</keyword>
<reference evidence="3 4" key="1">
    <citation type="journal article" date="2019" name="Front. Microbiol.">
        <title>Genomes of Neutrophilic Sulfur-Oxidizing Chemolithoautotrophs Representing 9 Proteobacterial Species From 8 Genera.</title>
        <authorList>
            <person name="Watanabe T."/>
            <person name="Kojima H."/>
            <person name="Umezawa K."/>
            <person name="Hori C."/>
            <person name="Takasuka T.E."/>
            <person name="Kato Y."/>
            <person name="Fukui M."/>
        </authorList>
    </citation>
    <scope>NUCLEOTIDE SEQUENCE [LARGE SCALE GENOMIC DNA]</scope>
    <source>
        <strain evidence="3 4">TTN</strain>
    </source>
</reference>
<dbReference type="RefSeq" id="WP_223247919.1">
    <property type="nucleotide sequence ID" value="NZ_BGOW01000060.1"/>
</dbReference>
<keyword evidence="2" id="KW-0479">Metal-binding</keyword>
<organism evidence="3 4">
    <name type="scientific">Sulfuriferula multivorans</name>
    <dbReference type="NCBI Taxonomy" id="1559896"/>
    <lineage>
        <taxon>Bacteria</taxon>
        <taxon>Pseudomonadati</taxon>
        <taxon>Pseudomonadota</taxon>
        <taxon>Betaproteobacteria</taxon>
        <taxon>Nitrosomonadales</taxon>
        <taxon>Sulfuricellaceae</taxon>
        <taxon>Sulfuriferula</taxon>
    </lineage>
</organism>
<dbReference type="Proteomes" id="UP000286806">
    <property type="component" value="Unassembled WGS sequence"/>
</dbReference>
<proteinExistence type="predicted"/>
<feature type="binding site" evidence="2">
    <location>
        <position position="21"/>
    </location>
    <ligand>
        <name>Zn(2+)</name>
        <dbReference type="ChEBI" id="CHEBI:29105"/>
        <label>2</label>
    </ligand>
</feature>
<name>A0A401JHW0_9PROT</name>
<accession>A0A401JHW0</accession>
<dbReference type="AlphaFoldDB" id="A0A401JHW0"/>
<dbReference type="EMBL" id="BGOW01000060">
    <property type="protein sequence ID" value="GBL47661.1"/>
    <property type="molecule type" value="Genomic_DNA"/>
</dbReference>
<evidence type="ECO:0000256" key="2">
    <source>
        <dbReference type="PIRSR" id="PIRSR601952-2"/>
    </source>
</evidence>
<evidence type="ECO:0000313" key="3">
    <source>
        <dbReference type="EMBL" id="GBL47661.1"/>
    </source>
</evidence>
<dbReference type="PANTHER" id="PTHR11596">
    <property type="entry name" value="ALKALINE PHOSPHATASE"/>
    <property type="match status" value="1"/>
</dbReference>
<comment type="cofactor">
    <cofactor evidence="2">
        <name>Zn(2+)</name>
        <dbReference type="ChEBI" id="CHEBI:29105"/>
    </cofactor>
    <text evidence="2">Binds 2 Zn(2+) ions.</text>
</comment>
<dbReference type="Pfam" id="PF00245">
    <property type="entry name" value="Alk_phosphatase"/>
    <property type="match status" value="1"/>
</dbReference>
<dbReference type="InterPro" id="IPR017850">
    <property type="entry name" value="Alkaline_phosphatase_core_sf"/>
</dbReference>
<keyword evidence="1" id="KW-0597">Phosphoprotein</keyword>
<gene>
    <name evidence="3" type="ORF">SFMTTN_3503</name>
</gene>
<dbReference type="Gene3D" id="3.40.720.10">
    <property type="entry name" value="Alkaline Phosphatase, subunit A"/>
    <property type="match status" value="1"/>
</dbReference>
<evidence type="ECO:0000313" key="4">
    <source>
        <dbReference type="Proteomes" id="UP000286806"/>
    </source>
</evidence>
<sequence length="57" mass="6364">MDTTDQGFHQEALVPLSSETHAGEDVAIFARGPKAHLFHGVQEQNYIFHVMKDALDL</sequence>
<evidence type="ECO:0000256" key="1">
    <source>
        <dbReference type="ARBA" id="ARBA00022553"/>
    </source>
</evidence>
<dbReference type="SUPFAM" id="SSF53649">
    <property type="entry name" value="Alkaline phosphatase-like"/>
    <property type="match status" value="1"/>
</dbReference>
<protein>
    <submittedName>
        <fullName evidence="3">Alkaline phosphatase</fullName>
    </submittedName>
</protein>
<dbReference type="GO" id="GO:0046872">
    <property type="term" value="F:metal ion binding"/>
    <property type="evidence" value="ECO:0007669"/>
    <property type="project" value="UniProtKB-KW"/>
</dbReference>
<dbReference type="PANTHER" id="PTHR11596:SF5">
    <property type="entry name" value="ALKALINE PHOSPHATASE"/>
    <property type="match status" value="1"/>
</dbReference>